<sequence length="65" mass="6752">MPDPIEEVAMESTGTDGTSLREAGSRLERESLAGAVPEWACAGETLCRSHPGGAASFRTANRSSS</sequence>
<comment type="caution">
    <text evidence="1">The sequence shown here is derived from an EMBL/GenBank/DDBJ whole genome shotgun (WGS) entry which is preliminary data.</text>
</comment>
<organism evidence="1 2">
    <name type="scientific">Puccinia striiformis f. sp. tritici</name>
    <dbReference type="NCBI Taxonomy" id="168172"/>
    <lineage>
        <taxon>Eukaryota</taxon>
        <taxon>Fungi</taxon>
        <taxon>Dikarya</taxon>
        <taxon>Basidiomycota</taxon>
        <taxon>Pucciniomycotina</taxon>
        <taxon>Pucciniomycetes</taxon>
        <taxon>Pucciniales</taxon>
        <taxon>Pucciniaceae</taxon>
        <taxon>Puccinia</taxon>
    </lineage>
</organism>
<evidence type="ECO:0000313" key="2">
    <source>
        <dbReference type="Proteomes" id="UP001060170"/>
    </source>
</evidence>
<reference evidence="2" key="1">
    <citation type="journal article" date="2018" name="BMC Genomics">
        <title>Genomic insights into host adaptation between the wheat stripe rust pathogen (Puccinia striiformis f. sp. tritici) and the barley stripe rust pathogen (Puccinia striiformis f. sp. hordei).</title>
        <authorList>
            <person name="Xia C."/>
            <person name="Wang M."/>
            <person name="Yin C."/>
            <person name="Cornejo O.E."/>
            <person name="Hulbert S.H."/>
            <person name="Chen X."/>
        </authorList>
    </citation>
    <scope>NUCLEOTIDE SEQUENCE [LARGE SCALE GENOMIC DNA]</scope>
    <source>
        <strain evidence="2">93-210</strain>
    </source>
</reference>
<keyword evidence="2" id="KW-1185">Reference proteome</keyword>
<reference evidence="1 2" key="3">
    <citation type="journal article" date="2022" name="Microbiol. Spectr.">
        <title>Folding features and dynamics of 3D genome architecture in plant fungal pathogens.</title>
        <authorList>
            <person name="Xia C."/>
        </authorList>
    </citation>
    <scope>NUCLEOTIDE SEQUENCE [LARGE SCALE GENOMIC DNA]</scope>
    <source>
        <strain evidence="1 2">93-210</strain>
    </source>
</reference>
<proteinExistence type="predicted"/>
<evidence type="ECO:0000313" key="1">
    <source>
        <dbReference type="EMBL" id="KAI7954361.1"/>
    </source>
</evidence>
<accession>A0ACC0EID9</accession>
<dbReference type="Proteomes" id="UP001060170">
    <property type="component" value="Chromosome 5"/>
</dbReference>
<dbReference type="EMBL" id="CM045869">
    <property type="protein sequence ID" value="KAI7954361.1"/>
    <property type="molecule type" value="Genomic_DNA"/>
</dbReference>
<protein>
    <submittedName>
        <fullName evidence="1">Uncharacterized protein</fullName>
    </submittedName>
</protein>
<name>A0ACC0EID9_9BASI</name>
<reference evidence="2" key="2">
    <citation type="journal article" date="2018" name="Mol. Plant Microbe Interact.">
        <title>Genome sequence resources for the wheat stripe rust pathogen (Puccinia striiformis f. sp. tritici) and the barley stripe rust pathogen (Puccinia striiformis f. sp. hordei).</title>
        <authorList>
            <person name="Xia C."/>
            <person name="Wang M."/>
            <person name="Yin C."/>
            <person name="Cornejo O.E."/>
            <person name="Hulbert S.H."/>
            <person name="Chen X."/>
        </authorList>
    </citation>
    <scope>NUCLEOTIDE SEQUENCE [LARGE SCALE GENOMIC DNA]</scope>
    <source>
        <strain evidence="2">93-210</strain>
    </source>
</reference>
<gene>
    <name evidence="1" type="ORF">MJO28_004761</name>
</gene>